<evidence type="ECO:0000256" key="3">
    <source>
        <dbReference type="ARBA" id="ARBA00022643"/>
    </source>
</evidence>
<dbReference type="Gene3D" id="2.30.110.10">
    <property type="entry name" value="Electron Transport, Fmn-binding Protein, Chain A"/>
    <property type="match status" value="1"/>
</dbReference>
<evidence type="ECO:0000256" key="2">
    <source>
        <dbReference type="ARBA" id="ARBA00022630"/>
    </source>
</evidence>
<dbReference type="RefSeq" id="WP_111064287.1">
    <property type="nucleotide sequence ID" value="NZ_JBHUCU010000001.1"/>
</dbReference>
<feature type="domain" description="Flavin reductase like" evidence="5">
    <location>
        <begin position="31"/>
        <end position="165"/>
    </location>
</feature>
<evidence type="ECO:0000313" key="6">
    <source>
        <dbReference type="EMBL" id="PZE16078.1"/>
    </source>
</evidence>
<dbReference type="EMBL" id="QKSB01000012">
    <property type="protein sequence ID" value="PZE16078.1"/>
    <property type="molecule type" value="Genomic_DNA"/>
</dbReference>
<comment type="similarity">
    <text evidence="4">Belongs to the flavoredoxin family.</text>
</comment>
<keyword evidence="2" id="KW-0285">Flavoprotein</keyword>
<proteinExistence type="inferred from homology"/>
<evidence type="ECO:0000256" key="1">
    <source>
        <dbReference type="ARBA" id="ARBA00001917"/>
    </source>
</evidence>
<reference evidence="6 7" key="1">
    <citation type="submission" date="2018-06" db="EMBL/GenBank/DDBJ databases">
        <title>The draft genome sequence of Crocinitomix sp. SM1701.</title>
        <authorList>
            <person name="Zhang X."/>
        </authorList>
    </citation>
    <scope>NUCLEOTIDE SEQUENCE [LARGE SCALE GENOMIC DNA]</scope>
    <source>
        <strain evidence="6 7">SM1701</strain>
    </source>
</reference>
<evidence type="ECO:0000313" key="7">
    <source>
        <dbReference type="Proteomes" id="UP000249248"/>
    </source>
</evidence>
<dbReference type="InterPro" id="IPR002563">
    <property type="entry name" value="Flavin_Rdtase-like_dom"/>
</dbReference>
<dbReference type="OrthoDB" id="5293996at2"/>
<dbReference type="AlphaFoldDB" id="A0A2W1NNB6"/>
<evidence type="ECO:0000259" key="5">
    <source>
        <dbReference type="Pfam" id="PF01613"/>
    </source>
</evidence>
<keyword evidence="7" id="KW-1185">Reference proteome</keyword>
<accession>A0A2W1NNB6</accession>
<dbReference type="GO" id="GO:0016646">
    <property type="term" value="F:oxidoreductase activity, acting on the CH-NH group of donors, NAD or NADP as acceptor"/>
    <property type="evidence" value="ECO:0007669"/>
    <property type="project" value="UniProtKB-ARBA"/>
</dbReference>
<dbReference type="PANTHER" id="PTHR33798:SF5">
    <property type="entry name" value="FLAVIN REDUCTASE LIKE DOMAIN-CONTAINING PROTEIN"/>
    <property type="match status" value="1"/>
</dbReference>
<comment type="cofactor">
    <cofactor evidence="1">
        <name>FMN</name>
        <dbReference type="ChEBI" id="CHEBI:58210"/>
    </cofactor>
</comment>
<organism evidence="6 7">
    <name type="scientific">Putridiphycobacter roseus</name>
    <dbReference type="NCBI Taxonomy" id="2219161"/>
    <lineage>
        <taxon>Bacteria</taxon>
        <taxon>Pseudomonadati</taxon>
        <taxon>Bacteroidota</taxon>
        <taxon>Flavobacteriia</taxon>
        <taxon>Flavobacteriales</taxon>
        <taxon>Crocinitomicaceae</taxon>
        <taxon>Putridiphycobacter</taxon>
    </lineage>
</organism>
<sequence length="211" mass="23802">MHISKKEIEALDRVKRLKIINAVSGIKSANLIGTINKKAQTNLAIFSSVVHIGSDPALLGFMMRPTADVPRNTYNNIMENELYTINHVQSSFIKNAHYTSAKFEESISEFDRCNLSEEFITDFQAPFVKESTFKMGMKLKESIHIKSNNSILIIGEIEHLILPDDSMVDNDINLEVANSIGISGLNSYYSLKKVASYPYAREKEIPNFETH</sequence>
<dbReference type="InterPro" id="IPR012349">
    <property type="entry name" value="Split_barrel_FMN-bd"/>
</dbReference>
<comment type="caution">
    <text evidence="6">The sequence shown here is derived from an EMBL/GenBank/DDBJ whole genome shotgun (WGS) entry which is preliminary data.</text>
</comment>
<name>A0A2W1NNB6_9FLAO</name>
<protein>
    <submittedName>
        <fullName evidence="6">Flavin oxidoreductase</fullName>
    </submittedName>
</protein>
<dbReference type="Proteomes" id="UP000249248">
    <property type="component" value="Unassembled WGS sequence"/>
</dbReference>
<dbReference type="PANTHER" id="PTHR33798">
    <property type="entry name" value="FLAVOPROTEIN OXYGENASE"/>
    <property type="match status" value="1"/>
</dbReference>
<keyword evidence="3" id="KW-0288">FMN</keyword>
<dbReference type="Pfam" id="PF01613">
    <property type="entry name" value="Flavin_Reduct"/>
    <property type="match status" value="1"/>
</dbReference>
<evidence type="ECO:0000256" key="4">
    <source>
        <dbReference type="ARBA" id="ARBA00038054"/>
    </source>
</evidence>
<dbReference type="SUPFAM" id="SSF50475">
    <property type="entry name" value="FMN-binding split barrel"/>
    <property type="match status" value="1"/>
</dbReference>
<gene>
    <name evidence="6" type="ORF">DNU06_14875</name>
</gene>
<dbReference type="GO" id="GO:0010181">
    <property type="term" value="F:FMN binding"/>
    <property type="evidence" value="ECO:0007669"/>
    <property type="project" value="InterPro"/>
</dbReference>